<feature type="non-terminal residue" evidence="1">
    <location>
        <position position="1"/>
    </location>
</feature>
<dbReference type="Proteomes" id="UP000265618">
    <property type="component" value="Unassembled WGS sequence"/>
</dbReference>
<name>A0A9K3D976_9EUKA</name>
<evidence type="ECO:0000313" key="2">
    <source>
        <dbReference type="Proteomes" id="UP000265618"/>
    </source>
</evidence>
<feature type="non-terminal residue" evidence="1">
    <location>
        <position position="76"/>
    </location>
</feature>
<accession>A0A9K3D976</accession>
<sequence length="76" mass="7580">SVDPDALPAPGSAAGSSVAGINSDVGFMSGGSSMGFMSGSSGFPRSSSVARSSSQFSRRTSNYGMDMSVFNDDASL</sequence>
<dbReference type="AlphaFoldDB" id="A0A9K3D976"/>
<proteinExistence type="predicted"/>
<gene>
    <name evidence="1" type="ORF">KIPB_014765</name>
</gene>
<evidence type="ECO:0000313" key="1">
    <source>
        <dbReference type="EMBL" id="GIQ91488.1"/>
    </source>
</evidence>
<reference evidence="1 2" key="1">
    <citation type="journal article" date="2018" name="PLoS ONE">
        <title>The draft genome of Kipferlia bialata reveals reductive genome evolution in fornicate parasites.</title>
        <authorList>
            <person name="Tanifuji G."/>
            <person name="Takabayashi S."/>
            <person name="Kume K."/>
            <person name="Takagi M."/>
            <person name="Nakayama T."/>
            <person name="Kamikawa R."/>
            <person name="Inagaki Y."/>
            <person name="Hashimoto T."/>
        </authorList>
    </citation>
    <scope>NUCLEOTIDE SEQUENCE [LARGE SCALE GENOMIC DNA]</scope>
    <source>
        <strain evidence="1">NY0173</strain>
    </source>
</reference>
<keyword evidence="2" id="KW-1185">Reference proteome</keyword>
<organism evidence="1 2">
    <name type="scientific">Kipferlia bialata</name>
    <dbReference type="NCBI Taxonomy" id="797122"/>
    <lineage>
        <taxon>Eukaryota</taxon>
        <taxon>Metamonada</taxon>
        <taxon>Carpediemonas-like organisms</taxon>
        <taxon>Kipferlia</taxon>
    </lineage>
</organism>
<comment type="caution">
    <text evidence="1">The sequence shown here is derived from an EMBL/GenBank/DDBJ whole genome shotgun (WGS) entry which is preliminary data.</text>
</comment>
<protein>
    <submittedName>
        <fullName evidence="1">Uncharacterized protein</fullName>
    </submittedName>
</protein>
<dbReference type="EMBL" id="BDIP01007808">
    <property type="protein sequence ID" value="GIQ91488.1"/>
    <property type="molecule type" value="Genomic_DNA"/>
</dbReference>